<dbReference type="SUPFAM" id="SSF51126">
    <property type="entry name" value="Pectin lyase-like"/>
    <property type="match status" value="1"/>
</dbReference>
<evidence type="ECO:0000259" key="11">
    <source>
        <dbReference type="Pfam" id="PF22842"/>
    </source>
</evidence>
<evidence type="ECO:0000256" key="1">
    <source>
        <dbReference type="ARBA" id="ARBA00001913"/>
    </source>
</evidence>
<accession>A0A2D2DDS6</accession>
<evidence type="ECO:0000259" key="10">
    <source>
        <dbReference type="Pfam" id="PF13229"/>
    </source>
</evidence>
<keyword evidence="4" id="KW-0479">Metal-binding</keyword>
<feature type="signal peptide" evidence="9">
    <location>
        <begin position="1"/>
        <end position="27"/>
    </location>
</feature>
<dbReference type="Pfam" id="PF13229">
    <property type="entry name" value="Beta_helix"/>
    <property type="match status" value="1"/>
</dbReference>
<dbReference type="Proteomes" id="UP000229897">
    <property type="component" value="Chromosome"/>
</dbReference>
<dbReference type="InterPro" id="IPR053868">
    <property type="entry name" value="Pel9A-like_beta_helix"/>
</dbReference>
<evidence type="ECO:0000313" key="12">
    <source>
        <dbReference type="EMBL" id="ATQ73135.1"/>
    </source>
</evidence>
<gene>
    <name evidence="12" type="ORF">CR152_00385</name>
</gene>
<comment type="cofactor">
    <cofactor evidence="1">
        <name>Ca(2+)</name>
        <dbReference type="ChEBI" id="CHEBI:29108"/>
    </cofactor>
</comment>
<sequence>MNLSRPHHPLLLAACLACLGLSLSARGTSASGNPAPGTPAAVAPAAASYHYYVASNGSDANPGTSSQPFETIPRASRVALPGTTVHVAPGTYAGGFRTTMSGTAERRISYISTVRGGARLVPPRGSTTKMAWENRGDFVDIVGFQVDGRNGHGGVRWTYGIYNAGSGALIRNNHVHHVGQDVPCTSASAAGISIDSYYKGRMGTVTGNTVHDIGPTDCRFVQGINMSTTGSVTNNVLYAIGGAAIQMWHDATKVVVSHNTIARSMTGILVGGGDPYYIKGPNDFTNVHNNIVYDNKYGISEQGSTGLHNSYRNNLVYLNAVADWQLKNGLKHSGTVAQAPQFVRYGKGGLPDFRLRPSSPGVGKGSGELALPADIAGKARARDSGIDIGAYQR</sequence>
<protein>
    <recommendedName>
        <fullName evidence="14">DUF1565 domain-containing protein</fullName>
    </recommendedName>
</protein>
<dbReference type="NCBIfam" id="NF041518">
    <property type="entry name" value="choice_anch_Q"/>
    <property type="match status" value="1"/>
</dbReference>
<dbReference type="AlphaFoldDB" id="A0A2D2DDS6"/>
<proteinExistence type="inferred from homology"/>
<evidence type="ECO:0008006" key="14">
    <source>
        <dbReference type="Google" id="ProtNLM"/>
    </source>
</evidence>
<evidence type="ECO:0000256" key="3">
    <source>
        <dbReference type="ARBA" id="ARBA00022525"/>
    </source>
</evidence>
<dbReference type="InterPro" id="IPR039448">
    <property type="entry name" value="Beta_helix"/>
</dbReference>
<dbReference type="RefSeq" id="WP_099872764.1">
    <property type="nucleotide sequence ID" value="NZ_CP024608.1"/>
</dbReference>
<dbReference type="InterPro" id="IPR012334">
    <property type="entry name" value="Pectin_lyas_fold"/>
</dbReference>
<organism evidence="12 13">
    <name type="scientific">Massilia violaceinigra</name>
    <dbReference type="NCBI Taxonomy" id="2045208"/>
    <lineage>
        <taxon>Bacteria</taxon>
        <taxon>Pseudomonadati</taxon>
        <taxon>Pseudomonadota</taxon>
        <taxon>Betaproteobacteria</taxon>
        <taxon>Burkholderiales</taxon>
        <taxon>Oxalobacteraceae</taxon>
        <taxon>Telluria group</taxon>
        <taxon>Massilia</taxon>
    </lineage>
</organism>
<evidence type="ECO:0000256" key="8">
    <source>
        <dbReference type="ARBA" id="ARBA00038263"/>
    </source>
</evidence>
<dbReference type="Pfam" id="PF22842">
    <property type="entry name" value="Pel9A-like_beta_helix"/>
    <property type="match status" value="1"/>
</dbReference>
<keyword evidence="5 9" id="KW-0732">Signal</keyword>
<dbReference type="GO" id="GO:0005576">
    <property type="term" value="C:extracellular region"/>
    <property type="evidence" value="ECO:0007669"/>
    <property type="project" value="UniProtKB-SubCell"/>
</dbReference>
<evidence type="ECO:0000256" key="6">
    <source>
        <dbReference type="ARBA" id="ARBA00022837"/>
    </source>
</evidence>
<feature type="domain" description="Right handed beta helix" evidence="10">
    <location>
        <begin position="160"/>
        <end position="320"/>
    </location>
</feature>
<dbReference type="Gene3D" id="2.160.20.10">
    <property type="entry name" value="Single-stranded right-handed beta-helix, Pectin lyase-like"/>
    <property type="match status" value="1"/>
</dbReference>
<dbReference type="InterPro" id="IPR011050">
    <property type="entry name" value="Pectin_lyase_fold/virulence"/>
</dbReference>
<name>A0A2D2DDS6_9BURK</name>
<dbReference type="InterPro" id="IPR006626">
    <property type="entry name" value="PbH1"/>
</dbReference>
<dbReference type="GO" id="GO:0016837">
    <property type="term" value="F:carbon-oxygen lyase activity, acting on polysaccharides"/>
    <property type="evidence" value="ECO:0007669"/>
    <property type="project" value="TreeGrafter"/>
</dbReference>
<comment type="similarity">
    <text evidence="8">Belongs to the polysaccharide lyase 9 family.</text>
</comment>
<dbReference type="InterPro" id="IPR059226">
    <property type="entry name" value="Choice_anch_Q_dom"/>
</dbReference>
<dbReference type="EMBL" id="CP024608">
    <property type="protein sequence ID" value="ATQ73135.1"/>
    <property type="molecule type" value="Genomic_DNA"/>
</dbReference>
<dbReference type="PANTHER" id="PTHR40088">
    <property type="entry name" value="PECTATE LYASE (EUROFUNG)"/>
    <property type="match status" value="1"/>
</dbReference>
<dbReference type="KEGG" id="mass:CR152_00385"/>
<dbReference type="OrthoDB" id="7300353at2"/>
<dbReference type="GO" id="GO:0046872">
    <property type="term" value="F:metal ion binding"/>
    <property type="evidence" value="ECO:0007669"/>
    <property type="project" value="UniProtKB-KW"/>
</dbReference>
<reference evidence="12" key="1">
    <citation type="submission" date="2017-10" db="EMBL/GenBank/DDBJ databases">
        <title>Massilia psychrophilum sp. nov., a novel purple-pigmented bacterium isolated from Tianshan glacier, Xinjiang Municipality, China.</title>
        <authorList>
            <person name="Wang H."/>
        </authorList>
    </citation>
    <scope>NUCLEOTIDE SEQUENCE [LARGE SCALE GENOMIC DNA]</scope>
    <source>
        <strain evidence="12">B2</strain>
    </source>
</reference>
<keyword evidence="3" id="KW-0964">Secreted</keyword>
<evidence type="ECO:0000256" key="4">
    <source>
        <dbReference type="ARBA" id="ARBA00022723"/>
    </source>
</evidence>
<evidence type="ECO:0000256" key="9">
    <source>
        <dbReference type="SAM" id="SignalP"/>
    </source>
</evidence>
<evidence type="ECO:0000256" key="7">
    <source>
        <dbReference type="ARBA" id="ARBA00023239"/>
    </source>
</evidence>
<evidence type="ECO:0000313" key="13">
    <source>
        <dbReference type="Proteomes" id="UP000229897"/>
    </source>
</evidence>
<keyword evidence="13" id="KW-1185">Reference proteome</keyword>
<dbReference type="PANTHER" id="PTHR40088:SF1">
    <property type="entry name" value="PECTATE LYASE PEL9"/>
    <property type="match status" value="1"/>
</dbReference>
<dbReference type="InterPro" id="IPR052052">
    <property type="entry name" value="Polysaccharide_Lyase_9"/>
</dbReference>
<comment type="subcellular location">
    <subcellularLocation>
        <location evidence="2">Secreted</location>
    </subcellularLocation>
</comment>
<evidence type="ECO:0000256" key="5">
    <source>
        <dbReference type="ARBA" id="ARBA00022729"/>
    </source>
</evidence>
<feature type="chain" id="PRO_5013689332" description="DUF1565 domain-containing protein" evidence="9">
    <location>
        <begin position="28"/>
        <end position="393"/>
    </location>
</feature>
<keyword evidence="7" id="KW-0456">Lyase</keyword>
<feature type="domain" description="Pel9A-like right handed beta-helix region" evidence="11">
    <location>
        <begin position="43"/>
        <end position="93"/>
    </location>
</feature>
<evidence type="ECO:0000256" key="2">
    <source>
        <dbReference type="ARBA" id="ARBA00004613"/>
    </source>
</evidence>
<keyword evidence="6" id="KW-0106">Calcium</keyword>
<dbReference type="SMART" id="SM00710">
    <property type="entry name" value="PbH1"/>
    <property type="match status" value="4"/>
</dbReference>